<evidence type="ECO:0000256" key="9">
    <source>
        <dbReference type="ARBA" id="ARBA00022989"/>
    </source>
</evidence>
<evidence type="ECO:0000313" key="13">
    <source>
        <dbReference type="EMBL" id="MBB5688345.1"/>
    </source>
</evidence>
<dbReference type="SFLD" id="SFLDF00027">
    <property type="entry name" value="p-type_atpase"/>
    <property type="match status" value="1"/>
</dbReference>
<dbReference type="InterPro" id="IPR036163">
    <property type="entry name" value="HMA_dom_sf"/>
</dbReference>
<feature type="domain" description="HMA" evidence="12">
    <location>
        <begin position="9"/>
        <end position="72"/>
    </location>
</feature>
<keyword evidence="4 11" id="KW-0812">Transmembrane</keyword>
<dbReference type="PANTHER" id="PTHR43520:SF8">
    <property type="entry name" value="P-TYPE CU(+) TRANSPORTER"/>
    <property type="match status" value="1"/>
</dbReference>
<feature type="transmembrane region" description="Helical" evidence="11">
    <location>
        <begin position="399"/>
        <end position="421"/>
    </location>
</feature>
<dbReference type="Pfam" id="PF00702">
    <property type="entry name" value="Hydrolase"/>
    <property type="match status" value="1"/>
</dbReference>
<dbReference type="SFLD" id="SFLDG00002">
    <property type="entry name" value="C1.7:_P-type_atpase_like"/>
    <property type="match status" value="1"/>
</dbReference>
<dbReference type="PANTHER" id="PTHR43520">
    <property type="entry name" value="ATP7, ISOFORM B"/>
    <property type="match status" value="1"/>
</dbReference>
<feature type="transmembrane region" description="Helical" evidence="11">
    <location>
        <begin position="185"/>
        <end position="201"/>
    </location>
</feature>
<keyword evidence="3 11" id="KW-1003">Cell membrane</keyword>
<dbReference type="SUPFAM" id="SSF55008">
    <property type="entry name" value="HMA, heavy metal-associated domain"/>
    <property type="match status" value="2"/>
</dbReference>
<dbReference type="RefSeq" id="WP_184480865.1">
    <property type="nucleotide sequence ID" value="NZ_JACIJE010000001.1"/>
</dbReference>
<feature type="transmembrane region" description="Helical" evidence="11">
    <location>
        <begin position="158"/>
        <end position="179"/>
    </location>
</feature>
<keyword evidence="6 11" id="KW-0547">Nucleotide-binding</keyword>
<protein>
    <submittedName>
        <fullName evidence="13">Cu+-exporting ATPase</fullName>
    </submittedName>
</protein>
<evidence type="ECO:0000313" key="14">
    <source>
        <dbReference type="Proteomes" id="UP000562254"/>
    </source>
</evidence>
<dbReference type="Pfam" id="PF00122">
    <property type="entry name" value="E1-E2_ATPase"/>
    <property type="match status" value="1"/>
</dbReference>
<keyword evidence="14" id="KW-1185">Reference proteome</keyword>
<dbReference type="Pfam" id="PF00403">
    <property type="entry name" value="HMA"/>
    <property type="match status" value="2"/>
</dbReference>
<dbReference type="Gene3D" id="3.40.1110.10">
    <property type="entry name" value="Calcium-transporting ATPase, cytoplasmic domain N"/>
    <property type="match status" value="1"/>
</dbReference>
<dbReference type="SUPFAM" id="SSF56784">
    <property type="entry name" value="HAD-like"/>
    <property type="match status" value="1"/>
</dbReference>
<feature type="transmembrane region" description="Helical" evidence="11">
    <location>
        <begin position="762"/>
        <end position="780"/>
    </location>
</feature>
<keyword evidence="5 11" id="KW-0479">Metal-binding</keyword>
<comment type="subcellular location">
    <subcellularLocation>
        <location evidence="1">Cell membrane</location>
        <topology evidence="1">Multi-pass membrane protein</topology>
    </subcellularLocation>
</comment>
<dbReference type="AlphaFoldDB" id="A0A840XIJ3"/>
<keyword evidence="8" id="KW-1278">Translocase</keyword>
<dbReference type="InterPro" id="IPR036412">
    <property type="entry name" value="HAD-like_sf"/>
</dbReference>
<evidence type="ECO:0000256" key="6">
    <source>
        <dbReference type="ARBA" id="ARBA00022741"/>
    </source>
</evidence>
<dbReference type="InterPro" id="IPR059000">
    <property type="entry name" value="ATPase_P-type_domA"/>
</dbReference>
<dbReference type="NCBIfam" id="TIGR01525">
    <property type="entry name" value="ATPase-IB_hvy"/>
    <property type="match status" value="1"/>
</dbReference>
<dbReference type="PROSITE" id="PS01047">
    <property type="entry name" value="HMA_1"/>
    <property type="match status" value="1"/>
</dbReference>
<dbReference type="InterPro" id="IPR023298">
    <property type="entry name" value="ATPase_P-typ_TM_dom_sf"/>
</dbReference>
<dbReference type="InterPro" id="IPR008250">
    <property type="entry name" value="ATPase_P-typ_transduc_dom_A_sf"/>
</dbReference>
<feature type="domain" description="HMA" evidence="12">
    <location>
        <begin position="74"/>
        <end position="139"/>
    </location>
</feature>
<dbReference type="Gene3D" id="3.40.50.1000">
    <property type="entry name" value="HAD superfamily/HAD-like"/>
    <property type="match status" value="1"/>
</dbReference>
<dbReference type="PRINTS" id="PR00119">
    <property type="entry name" value="CATATPASE"/>
</dbReference>
<feature type="transmembrane region" description="Helical" evidence="11">
    <location>
        <begin position="427"/>
        <end position="447"/>
    </location>
</feature>
<feature type="transmembrane region" description="Helical" evidence="11">
    <location>
        <begin position="221"/>
        <end position="241"/>
    </location>
</feature>
<dbReference type="InterPro" id="IPR023299">
    <property type="entry name" value="ATPase_P-typ_cyto_dom_N"/>
</dbReference>
<sequence>MPEAPTAPQRRFLPIEGMSCAACAGRVRRALLAVPGVTGAEVNPASGQAEVTGSADTAALASAVARAGYAVPEVAFDLSVGGMTCASCTGRVERALARVPGVLEVRVNLATERAHVRAVAGTEEAALGAAVARAGYRLLGAEASEAADPGAARERRDLILAAILTAPFLVGMAGMPLGLDWMPGGWWQLALATPVVFGLGARFWRAGFAALRAGSGNMDQLVAIGTGAAWGLSLYLLLAHGAHGHHLYFEAAAVVVFFILLGKWLEARAKRATGAAIRALLGLAPRTARRLADGAETEVPVAALAPGDAVVVRPGERIPADGVVAEGRAGVDESALTGESRPVEKEPGSAVATGTVALDGRLVVTVTAVGGETVLARVAALVAAAQASRAPVQKLVDRVSAVFVPLVLALAAVTLAAWLAAGAEAETAIVTAVSVLVIACPCALGLATPAAIMAGTGAAARAGILIRDAEAIERAGAITLVAFDKTGTLTEGRPRLAALHPADGVTEAEALRLAAALQAGSEHPLARAVLAAHGPAAPAAAFRALPGRGVEGLAEGRRIALGSPRLLAERGAEPGALAAAAAVEAGQGRSLAWLIEGTRVLALLAFEDAAKPGAAAAVAGLRAMGLRAAMLSGDIPEAAEAAARALGLDEVAAGVLPEGKAERVAAWQAEGHRVAMVGDGVNDAPALAQADLGIAMGTGTDVAIAAAGITLLRGDPALVPAAIEVARRTRAKIRHNLVWAFAYNVVGLPLAALGLLSPVVAGAAMAASSVSVLTSALMLARWRPREGGR</sequence>
<evidence type="ECO:0000256" key="10">
    <source>
        <dbReference type="ARBA" id="ARBA00023136"/>
    </source>
</evidence>
<dbReference type="GO" id="GO:0016887">
    <property type="term" value="F:ATP hydrolysis activity"/>
    <property type="evidence" value="ECO:0007669"/>
    <property type="project" value="InterPro"/>
</dbReference>
<dbReference type="PROSITE" id="PS01229">
    <property type="entry name" value="COF_2"/>
    <property type="match status" value="1"/>
</dbReference>
<dbReference type="SFLD" id="SFLDS00003">
    <property type="entry name" value="Haloacid_Dehalogenase"/>
    <property type="match status" value="1"/>
</dbReference>
<dbReference type="GO" id="GO:0060003">
    <property type="term" value="P:copper ion export"/>
    <property type="evidence" value="ECO:0007669"/>
    <property type="project" value="UniProtKB-ARBA"/>
</dbReference>
<accession>A0A840XIJ3</accession>
<dbReference type="SUPFAM" id="SSF81653">
    <property type="entry name" value="Calcium ATPase, transduction domain A"/>
    <property type="match status" value="1"/>
</dbReference>
<proteinExistence type="inferred from homology"/>
<keyword evidence="9 11" id="KW-1133">Transmembrane helix</keyword>
<dbReference type="NCBIfam" id="TIGR01494">
    <property type="entry name" value="ATPase_P-type"/>
    <property type="match status" value="1"/>
</dbReference>
<evidence type="ECO:0000256" key="7">
    <source>
        <dbReference type="ARBA" id="ARBA00022840"/>
    </source>
</evidence>
<feature type="transmembrane region" description="Helical" evidence="11">
    <location>
        <begin position="737"/>
        <end position="756"/>
    </location>
</feature>
<evidence type="ECO:0000256" key="4">
    <source>
        <dbReference type="ARBA" id="ARBA00022692"/>
    </source>
</evidence>
<dbReference type="NCBIfam" id="TIGR01511">
    <property type="entry name" value="ATPase-IB1_Cu"/>
    <property type="match status" value="1"/>
</dbReference>
<feature type="transmembrane region" description="Helical" evidence="11">
    <location>
        <begin position="247"/>
        <end position="265"/>
    </location>
</feature>
<dbReference type="Gene3D" id="3.30.70.100">
    <property type="match status" value="2"/>
</dbReference>
<dbReference type="InterPro" id="IPR001757">
    <property type="entry name" value="P_typ_ATPase"/>
</dbReference>
<evidence type="ECO:0000256" key="3">
    <source>
        <dbReference type="ARBA" id="ARBA00022475"/>
    </source>
</evidence>
<dbReference type="CDD" id="cd00371">
    <property type="entry name" value="HMA"/>
    <property type="match status" value="2"/>
</dbReference>
<evidence type="ECO:0000256" key="5">
    <source>
        <dbReference type="ARBA" id="ARBA00022723"/>
    </source>
</evidence>
<comment type="caution">
    <text evidence="13">The sequence shown here is derived from an EMBL/GenBank/DDBJ whole genome shotgun (WGS) entry which is preliminary data.</text>
</comment>
<dbReference type="InterPro" id="IPR044492">
    <property type="entry name" value="P_typ_ATPase_HD_dom"/>
</dbReference>
<dbReference type="SUPFAM" id="SSF81665">
    <property type="entry name" value="Calcium ATPase, transmembrane domain M"/>
    <property type="match status" value="1"/>
</dbReference>
<dbReference type="PROSITE" id="PS00154">
    <property type="entry name" value="ATPASE_E1_E2"/>
    <property type="match status" value="1"/>
</dbReference>
<dbReference type="Gene3D" id="2.70.150.10">
    <property type="entry name" value="Calcium-transporting ATPase, cytoplasmic transduction domain A"/>
    <property type="match status" value="1"/>
</dbReference>
<dbReference type="Proteomes" id="UP000562254">
    <property type="component" value="Unassembled WGS sequence"/>
</dbReference>
<keyword evidence="10 11" id="KW-0472">Membrane</keyword>
<dbReference type="GO" id="GO:0005524">
    <property type="term" value="F:ATP binding"/>
    <property type="evidence" value="ECO:0007669"/>
    <property type="project" value="UniProtKB-UniRule"/>
</dbReference>
<dbReference type="InterPro" id="IPR018303">
    <property type="entry name" value="ATPase_P-typ_P_site"/>
</dbReference>
<dbReference type="InterPro" id="IPR027256">
    <property type="entry name" value="P-typ_ATPase_IB"/>
</dbReference>
<evidence type="ECO:0000259" key="12">
    <source>
        <dbReference type="PROSITE" id="PS50846"/>
    </source>
</evidence>
<dbReference type="PRINTS" id="PR00943">
    <property type="entry name" value="CUATPASE"/>
</dbReference>
<evidence type="ECO:0000256" key="2">
    <source>
        <dbReference type="ARBA" id="ARBA00006024"/>
    </source>
</evidence>
<dbReference type="EMBL" id="JACIJE010000001">
    <property type="protein sequence ID" value="MBB5688345.1"/>
    <property type="molecule type" value="Genomic_DNA"/>
</dbReference>
<evidence type="ECO:0000256" key="1">
    <source>
        <dbReference type="ARBA" id="ARBA00004651"/>
    </source>
</evidence>
<gene>
    <name evidence="13" type="ORF">FHS88_000455</name>
</gene>
<dbReference type="InterPro" id="IPR006121">
    <property type="entry name" value="HMA_dom"/>
</dbReference>
<comment type="similarity">
    <text evidence="2 11">Belongs to the cation transport ATPase (P-type) (TC 3.A.3) family. Type IB subfamily.</text>
</comment>
<organism evidence="13 14">
    <name type="scientific">Neoroseomonas alkaliterrae</name>
    <dbReference type="NCBI Taxonomy" id="1452450"/>
    <lineage>
        <taxon>Bacteria</taxon>
        <taxon>Pseudomonadati</taxon>
        <taxon>Pseudomonadota</taxon>
        <taxon>Alphaproteobacteria</taxon>
        <taxon>Acetobacterales</taxon>
        <taxon>Acetobacteraceae</taxon>
        <taxon>Neoroseomonas</taxon>
    </lineage>
</organism>
<evidence type="ECO:0000256" key="11">
    <source>
        <dbReference type="RuleBase" id="RU362081"/>
    </source>
</evidence>
<dbReference type="GO" id="GO:0005507">
    <property type="term" value="F:copper ion binding"/>
    <property type="evidence" value="ECO:0007669"/>
    <property type="project" value="TreeGrafter"/>
</dbReference>
<dbReference type="FunFam" id="2.70.150.10:FF:000020">
    <property type="entry name" value="Copper-exporting P-type ATPase A"/>
    <property type="match status" value="1"/>
</dbReference>
<evidence type="ECO:0000256" key="8">
    <source>
        <dbReference type="ARBA" id="ARBA00022967"/>
    </source>
</evidence>
<reference evidence="13 14" key="1">
    <citation type="submission" date="2020-08" db="EMBL/GenBank/DDBJ databases">
        <title>Genomic Encyclopedia of Type Strains, Phase IV (KMG-IV): sequencing the most valuable type-strain genomes for metagenomic binning, comparative biology and taxonomic classification.</title>
        <authorList>
            <person name="Goeker M."/>
        </authorList>
    </citation>
    <scope>NUCLEOTIDE SEQUENCE [LARGE SCALE GENOMIC DNA]</scope>
    <source>
        <strain evidence="13 14">DSM 25895</strain>
    </source>
</reference>
<dbReference type="InterPro" id="IPR023214">
    <property type="entry name" value="HAD_sf"/>
</dbReference>
<dbReference type="GO" id="GO:0005886">
    <property type="term" value="C:plasma membrane"/>
    <property type="evidence" value="ECO:0007669"/>
    <property type="project" value="UniProtKB-SubCell"/>
</dbReference>
<name>A0A840XIJ3_9PROT</name>
<dbReference type="InterPro" id="IPR017969">
    <property type="entry name" value="Heavy-metal-associated_CS"/>
</dbReference>
<dbReference type="GO" id="GO:0055070">
    <property type="term" value="P:copper ion homeostasis"/>
    <property type="evidence" value="ECO:0007669"/>
    <property type="project" value="TreeGrafter"/>
</dbReference>
<dbReference type="GO" id="GO:0043682">
    <property type="term" value="F:P-type divalent copper transporter activity"/>
    <property type="evidence" value="ECO:0007669"/>
    <property type="project" value="TreeGrafter"/>
</dbReference>
<dbReference type="PROSITE" id="PS50846">
    <property type="entry name" value="HMA_2"/>
    <property type="match status" value="2"/>
</dbReference>
<keyword evidence="7 11" id="KW-0067">ATP-binding</keyword>